<accession>A0ACC2LT98</accession>
<sequence>MSPHISPNHMRKERKKRKMGSLIRMIITLLIGVLGFNTMVVNAAPNTNVTSVLCNSGAYTAADPFATSLAYVIAELETVTPSRMGRGYYNISPFPNAYAYGHAACGSTLTVADCATCLAAARKVMDDTCVSRIGARAVLYDCTIRYEQYPFND</sequence>
<dbReference type="EMBL" id="CM056811">
    <property type="protein sequence ID" value="KAJ8636601.1"/>
    <property type="molecule type" value="Genomic_DNA"/>
</dbReference>
<reference evidence="1 2" key="1">
    <citation type="journal article" date="2022" name="Hortic Res">
        <title>A haplotype resolved chromosomal level avocado genome allows analysis of novel avocado genes.</title>
        <authorList>
            <person name="Nath O."/>
            <person name="Fletcher S.J."/>
            <person name="Hayward A."/>
            <person name="Shaw L.M."/>
            <person name="Masouleh A.K."/>
            <person name="Furtado A."/>
            <person name="Henry R.J."/>
            <person name="Mitter N."/>
        </authorList>
    </citation>
    <scope>NUCLEOTIDE SEQUENCE [LARGE SCALE GENOMIC DNA]</scope>
    <source>
        <strain evidence="2">cv. Hass</strain>
    </source>
</reference>
<dbReference type="Proteomes" id="UP001234297">
    <property type="component" value="Chromosome 3"/>
</dbReference>
<gene>
    <name evidence="1" type="ORF">MRB53_010868</name>
</gene>
<comment type="caution">
    <text evidence="1">The sequence shown here is derived from an EMBL/GenBank/DDBJ whole genome shotgun (WGS) entry which is preliminary data.</text>
</comment>
<organism evidence="1 2">
    <name type="scientific">Persea americana</name>
    <name type="common">Avocado</name>
    <dbReference type="NCBI Taxonomy" id="3435"/>
    <lineage>
        <taxon>Eukaryota</taxon>
        <taxon>Viridiplantae</taxon>
        <taxon>Streptophyta</taxon>
        <taxon>Embryophyta</taxon>
        <taxon>Tracheophyta</taxon>
        <taxon>Spermatophyta</taxon>
        <taxon>Magnoliopsida</taxon>
        <taxon>Magnoliidae</taxon>
        <taxon>Laurales</taxon>
        <taxon>Lauraceae</taxon>
        <taxon>Persea</taxon>
    </lineage>
</organism>
<evidence type="ECO:0000313" key="1">
    <source>
        <dbReference type="EMBL" id="KAJ8636601.1"/>
    </source>
</evidence>
<proteinExistence type="predicted"/>
<protein>
    <submittedName>
        <fullName evidence="1">Uncharacterized protein</fullName>
    </submittedName>
</protein>
<evidence type="ECO:0000313" key="2">
    <source>
        <dbReference type="Proteomes" id="UP001234297"/>
    </source>
</evidence>
<name>A0ACC2LT98_PERAE</name>
<keyword evidence="2" id="KW-1185">Reference proteome</keyword>